<dbReference type="SUPFAM" id="SSF54814">
    <property type="entry name" value="Prokaryotic type KH domain (KH-domain type II)"/>
    <property type="match status" value="1"/>
</dbReference>
<dbReference type="InterPro" id="IPR057258">
    <property type="entry name" value="Ribosomal_uS3"/>
</dbReference>
<dbReference type="GO" id="GO:0006412">
    <property type="term" value="P:translation"/>
    <property type="evidence" value="ECO:0007669"/>
    <property type="project" value="UniProtKB-UniRule"/>
</dbReference>
<evidence type="ECO:0000256" key="6">
    <source>
        <dbReference type="ARBA" id="ARBA00024998"/>
    </source>
</evidence>
<evidence type="ECO:0000259" key="9">
    <source>
        <dbReference type="PROSITE" id="PS50823"/>
    </source>
</evidence>
<comment type="caution">
    <text evidence="10">The sequence shown here is derived from an EMBL/GenBank/DDBJ whole genome shotgun (WGS) entry which is preliminary data.</text>
</comment>
<dbReference type="Pfam" id="PF00189">
    <property type="entry name" value="Ribosomal_S3_C"/>
    <property type="match status" value="1"/>
</dbReference>
<dbReference type="GO" id="GO:0003729">
    <property type="term" value="F:mRNA binding"/>
    <property type="evidence" value="ECO:0007669"/>
    <property type="project" value="UniProtKB-UniRule"/>
</dbReference>
<dbReference type="InterPro" id="IPR009019">
    <property type="entry name" value="KH_sf_prok-type"/>
</dbReference>
<dbReference type="AlphaFoldDB" id="A0A0G0KGL7"/>
<dbReference type="SMART" id="SM00322">
    <property type="entry name" value="KH"/>
    <property type="match status" value="1"/>
</dbReference>
<evidence type="ECO:0000313" key="10">
    <source>
        <dbReference type="EMBL" id="KKQ74610.1"/>
    </source>
</evidence>
<dbReference type="InterPro" id="IPR001351">
    <property type="entry name" value="Ribosomal_uS3_C"/>
</dbReference>
<dbReference type="HAMAP" id="MF_01309_B">
    <property type="entry name" value="Ribosomal_uS3_B"/>
    <property type="match status" value="1"/>
</dbReference>
<dbReference type="CDD" id="cd02412">
    <property type="entry name" value="KH-II_30S_S3"/>
    <property type="match status" value="1"/>
</dbReference>
<sequence>MGHKVNPIGFRLQLNKNWQSKWFAPRSFAKNLAEDIEIRTLLGKRFGKNAGVAKIELSRDQDAIKVAIYSSKPGILIGRSGQGINEIKTYLLKNCLQIRNNKTGLANKKIEIEIMEIKNGELSAEIVAQQIVHQIERRIAYKRAIKQTIAKVMEKRALGVKVVIAGRLGGAEIARREHYGNGSIPLGRLRADIDYAQVDALTTYGIIGVKVWIYKGDIIESL</sequence>
<dbReference type="GO" id="GO:0003735">
    <property type="term" value="F:structural constituent of ribosome"/>
    <property type="evidence" value="ECO:0007669"/>
    <property type="project" value="InterPro"/>
</dbReference>
<dbReference type="Proteomes" id="UP000034498">
    <property type="component" value="Unassembled WGS sequence"/>
</dbReference>
<evidence type="ECO:0000256" key="5">
    <source>
        <dbReference type="ARBA" id="ARBA00023274"/>
    </source>
</evidence>
<dbReference type="PROSITE" id="PS50823">
    <property type="entry name" value="KH_TYPE_2"/>
    <property type="match status" value="1"/>
</dbReference>
<evidence type="ECO:0000256" key="8">
    <source>
        <dbReference type="HAMAP-Rule" id="MF_01309"/>
    </source>
</evidence>
<dbReference type="FunFam" id="3.30.300.20:FF:000001">
    <property type="entry name" value="30S ribosomal protein S3"/>
    <property type="match status" value="1"/>
</dbReference>
<proteinExistence type="inferred from homology"/>
<dbReference type="Pfam" id="PF07650">
    <property type="entry name" value="KH_2"/>
    <property type="match status" value="1"/>
</dbReference>
<dbReference type="SUPFAM" id="SSF54821">
    <property type="entry name" value="Ribosomal protein S3 C-terminal domain"/>
    <property type="match status" value="1"/>
</dbReference>
<dbReference type="PANTHER" id="PTHR11760:SF19">
    <property type="entry name" value="SMALL RIBOSOMAL SUBUNIT PROTEIN US3C"/>
    <property type="match status" value="1"/>
</dbReference>
<dbReference type="PATRIC" id="fig|1618336.3.peg.12"/>
<evidence type="ECO:0000256" key="1">
    <source>
        <dbReference type="ARBA" id="ARBA00010761"/>
    </source>
</evidence>
<keyword evidence="2 8" id="KW-0699">rRNA-binding</keyword>
<dbReference type="Gene3D" id="3.30.1140.32">
    <property type="entry name" value="Ribosomal protein S3, C-terminal domain"/>
    <property type="match status" value="1"/>
</dbReference>
<protein>
    <recommendedName>
        <fullName evidence="7 8">Small ribosomal subunit protein uS3</fullName>
    </recommendedName>
</protein>
<dbReference type="InterPro" id="IPR004044">
    <property type="entry name" value="KH_dom_type_2"/>
</dbReference>
<dbReference type="InterPro" id="IPR004087">
    <property type="entry name" value="KH_dom"/>
</dbReference>
<dbReference type="EMBL" id="LBUX01000001">
    <property type="protein sequence ID" value="KKQ74610.1"/>
    <property type="molecule type" value="Genomic_DNA"/>
</dbReference>
<keyword evidence="3 8" id="KW-0694">RNA-binding</keyword>
<dbReference type="PANTHER" id="PTHR11760">
    <property type="entry name" value="30S/40S RIBOSOMAL PROTEIN S3"/>
    <property type="match status" value="1"/>
</dbReference>
<evidence type="ECO:0000256" key="2">
    <source>
        <dbReference type="ARBA" id="ARBA00022730"/>
    </source>
</evidence>
<reference evidence="10 11" key="1">
    <citation type="journal article" date="2015" name="Nature">
        <title>rRNA introns, odd ribosomes, and small enigmatic genomes across a large radiation of phyla.</title>
        <authorList>
            <person name="Brown C.T."/>
            <person name="Hug L.A."/>
            <person name="Thomas B.C."/>
            <person name="Sharon I."/>
            <person name="Castelle C.J."/>
            <person name="Singh A."/>
            <person name="Wilkins M.J."/>
            <person name="Williams K.H."/>
            <person name="Banfield J.F."/>
        </authorList>
    </citation>
    <scope>NUCLEOTIDE SEQUENCE [LARGE SCALE GENOMIC DNA]</scope>
</reference>
<dbReference type="Gene3D" id="3.30.300.20">
    <property type="match status" value="1"/>
</dbReference>
<gene>
    <name evidence="8" type="primary">rpsC</name>
    <name evidence="10" type="ORF">US94_C0001G0011</name>
</gene>
<evidence type="ECO:0000313" key="11">
    <source>
        <dbReference type="Proteomes" id="UP000034498"/>
    </source>
</evidence>
<evidence type="ECO:0000256" key="4">
    <source>
        <dbReference type="ARBA" id="ARBA00022980"/>
    </source>
</evidence>
<keyword evidence="5 8" id="KW-0687">Ribonucleoprotein</keyword>
<feature type="domain" description="KH type-2" evidence="9">
    <location>
        <begin position="38"/>
        <end position="118"/>
    </location>
</feature>
<organism evidence="10 11">
    <name type="scientific">Berkelbacteria bacterium GW2011_GWB1_38_5</name>
    <dbReference type="NCBI Taxonomy" id="1618336"/>
    <lineage>
        <taxon>Bacteria</taxon>
        <taxon>Candidatus Berkelbacteria</taxon>
    </lineage>
</organism>
<comment type="function">
    <text evidence="6 8">Binds the lower part of the 30S subunit head. Binds mRNA in the 70S ribosome, positioning it for translation.</text>
</comment>
<dbReference type="GO" id="GO:0019843">
    <property type="term" value="F:rRNA binding"/>
    <property type="evidence" value="ECO:0007669"/>
    <property type="project" value="UniProtKB-UniRule"/>
</dbReference>
<comment type="subunit">
    <text evidence="8">Part of the 30S ribosomal subunit. Forms a tight complex with proteins S10 and S14.</text>
</comment>
<comment type="similarity">
    <text evidence="1 8">Belongs to the universal ribosomal protein uS3 family.</text>
</comment>
<name>A0A0G0KGL7_9BACT</name>
<dbReference type="GO" id="GO:0022627">
    <property type="term" value="C:cytosolic small ribosomal subunit"/>
    <property type="evidence" value="ECO:0007669"/>
    <property type="project" value="TreeGrafter"/>
</dbReference>
<dbReference type="InterPro" id="IPR036419">
    <property type="entry name" value="Ribosomal_S3_C_sf"/>
</dbReference>
<dbReference type="InterPro" id="IPR005704">
    <property type="entry name" value="Ribosomal_uS3_bac-typ"/>
</dbReference>
<dbReference type="STRING" id="1618336.US94_C0001G0011"/>
<evidence type="ECO:0000256" key="3">
    <source>
        <dbReference type="ARBA" id="ARBA00022884"/>
    </source>
</evidence>
<dbReference type="InterPro" id="IPR015946">
    <property type="entry name" value="KH_dom-like_a/b"/>
</dbReference>
<dbReference type="NCBIfam" id="TIGR01009">
    <property type="entry name" value="rpsC_bact"/>
    <property type="match status" value="1"/>
</dbReference>
<keyword evidence="4 8" id="KW-0689">Ribosomal protein</keyword>
<evidence type="ECO:0000256" key="7">
    <source>
        <dbReference type="ARBA" id="ARBA00035257"/>
    </source>
</evidence>
<accession>A0A0G0KGL7</accession>